<reference evidence="2" key="1">
    <citation type="journal article" date="2023" name="G3 (Bethesda)">
        <title>Genome assembly and association tests identify interacting loci associated with vigor, precocity, and sex in interspecific pistachio rootstocks.</title>
        <authorList>
            <person name="Palmer W."/>
            <person name="Jacygrad E."/>
            <person name="Sagayaradj S."/>
            <person name="Cavanaugh K."/>
            <person name="Han R."/>
            <person name="Bertier L."/>
            <person name="Beede B."/>
            <person name="Kafkas S."/>
            <person name="Golino D."/>
            <person name="Preece J."/>
            <person name="Michelmore R."/>
        </authorList>
    </citation>
    <scope>NUCLEOTIDE SEQUENCE [LARGE SCALE GENOMIC DNA]</scope>
</reference>
<dbReference type="EMBL" id="CM047907">
    <property type="protein sequence ID" value="KAJ0084120.1"/>
    <property type="molecule type" value="Genomic_DNA"/>
</dbReference>
<name>A0ACC1AD07_9ROSI</name>
<protein>
    <submittedName>
        <fullName evidence="1">Uncharacterized protein</fullName>
    </submittedName>
</protein>
<proteinExistence type="predicted"/>
<accession>A0ACC1AD07</accession>
<evidence type="ECO:0000313" key="1">
    <source>
        <dbReference type="EMBL" id="KAJ0084120.1"/>
    </source>
</evidence>
<gene>
    <name evidence="1" type="ORF">Patl1_29788</name>
</gene>
<keyword evidence="2" id="KW-1185">Reference proteome</keyword>
<sequence>MDCHFSRNSEGWIFSLKLRVLIFPKGNNVDHLSLYLDVADSGSLPYGWSRYAQFSLVVINQIHTKSSVRNDTQHQFNARESDWGFTSFMPLGELYDPNRGYLVNDTLIVEAEVNFHRAVDNSETANAADNQQVEDSETAKAAEATKSRTEVIMSSLSAEVALCSSKLAEAEAKLKSYESSEVDHNSRVESLEAELIKKQAENEALKNQAIASEQKASSSEQKALFLEAELIRNEAENEVSKNQAIASEQKASRSEQKALLLARMILKRDKYSKDLSDAASKLIEDSSGSGESKDQGADPLPFPSSS</sequence>
<organism evidence="1 2">
    <name type="scientific">Pistacia atlantica</name>
    <dbReference type="NCBI Taxonomy" id="434234"/>
    <lineage>
        <taxon>Eukaryota</taxon>
        <taxon>Viridiplantae</taxon>
        <taxon>Streptophyta</taxon>
        <taxon>Embryophyta</taxon>
        <taxon>Tracheophyta</taxon>
        <taxon>Spermatophyta</taxon>
        <taxon>Magnoliopsida</taxon>
        <taxon>eudicotyledons</taxon>
        <taxon>Gunneridae</taxon>
        <taxon>Pentapetalae</taxon>
        <taxon>rosids</taxon>
        <taxon>malvids</taxon>
        <taxon>Sapindales</taxon>
        <taxon>Anacardiaceae</taxon>
        <taxon>Pistacia</taxon>
    </lineage>
</organism>
<evidence type="ECO:0000313" key="2">
    <source>
        <dbReference type="Proteomes" id="UP001164250"/>
    </source>
</evidence>
<comment type="caution">
    <text evidence="1">The sequence shown here is derived from an EMBL/GenBank/DDBJ whole genome shotgun (WGS) entry which is preliminary data.</text>
</comment>
<dbReference type="Proteomes" id="UP001164250">
    <property type="component" value="Chromosome 11"/>
</dbReference>